<dbReference type="AlphaFoldDB" id="A0A3P1T3F6"/>
<dbReference type="RefSeq" id="WP_124845301.1">
    <property type="nucleotide sequence ID" value="NZ_JAUNKP010000004.1"/>
</dbReference>
<accession>A0A3P1T3F6</accession>
<protein>
    <submittedName>
        <fullName evidence="1">Uncharacterized protein</fullName>
    </submittedName>
</protein>
<gene>
    <name evidence="1" type="ORF">EII34_11465</name>
</gene>
<evidence type="ECO:0000313" key="1">
    <source>
        <dbReference type="EMBL" id="RRD04001.1"/>
    </source>
</evidence>
<sequence length="274" mass="29861">MTDTSHTLEAEESKPRFWCDKPLSVSRVHWALEVGLNVATAALCLVEQRRLSRSQRGWYRAALATTTAGLAALGVARDRGWWESGDAGWFSGTLATVLAVAGPLERLDARIAGALEARGVKHLRRWQAGATLAEAVVSGIRSFPRRRVPEQAAEATEPRPLSPEVRALVERILGAIDDHGAKELRAQLDGAQEVRCEHGCSTDFVVAPDAPRAKVSNYDFPVALLGDDEGAPVLAVLRVTKGCLGELEVLREGLAWEEGLERIQALELEPTDWF</sequence>
<organism evidence="1 2">
    <name type="scientific">Arachnia propionica</name>
    <dbReference type="NCBI Taxonomy" id="1750"/>
    <lineage>
        <taxon>Bacteria</taxon>
        <taxon>Bacillati</taxon>
        <taxon>Actinomycetota</taxon>
        <taxon>Actinomycetes</taxon>
        <taxon>Propionibacteriales</taxon>
        <taxon>Propionibacteriaceae</taxon>
        <taxon>Arachnia</taxon>
    </lineage>
</organism>
<dbReference type="Proteomes" id="UP000280819">
    <property type="component" value="Unassembled WGS sequence"/>
</dbReference>
<name>A0A3P1T3F6_9ACTN</name>
<proteinExistence type="predicted"/>
<reference evidence="1 2" key="1">
    <citation type="submission" date="2018-11" db="EMBL/GenBank/DDBJ databases">
        <title>Genomes From Bacteria Associated with the Canine Oral Cavity: a Test Case for Automated Genome-Based Taxonomic Assignment.</title>
        <authorList>
            <person name="Coil D.A."/>
            <person name="Jospin G."/>
            <person name="Darling A.E."/>
            <person name="Wallis C."/>
            <person name="Davis I.J."/>
            <person name="Harris S."/>
            <person name="Eisen J.A."/>
            <person name="Holcombe L.J."/>
            <person name="O'Flynn C."/>
        </authorList>
    </citation>
    <scope>NUCLEOTIDE SEQUENCE [LARGE SCALE GENOMIC DNA]</scope>
    <source>
        <strain evidence="1 2">OH887_COT-365</strain>
    </source>
</reference>
<comment type="caution">
    <text evidence="1">The sequence shown here is derived from an EMBL/GenBank/DDBJ whole genome shotgun (WGS) entry which is preliminary data.</text>
</comment>
<evidence type="ECO:0000313" key="2">
    <source>
        <dbReference type="Proteomes" id="UP000280819"/>
    </source>
</evidence>
<dbReference type="EMBL" id="RQZG01000014">
    <property type="protein sequence ID" value="RRD04001.1"/>
    <property type="molecule type" value="Genomic_DNA"/>
</dbReference>
<dbReference type="OrthoDB" id="5198047at2"/>